<feature type="compositionally biased region" description="Low complexity" evidence="1">
    <location>
        <begin position="35"/>
        <end position="47"/>
    </location>
</feature>
<proteinExistence type="predicted"/>
<dbReference type="EMBL" id="JARIHO010000042">
    <property type="protein sequence ID" value="KAJ7326480.1"/>
    <property type="molecule type" value="Genomic_DNA"/>
</dbReference>
<feature type="non-terminal residue" evidence="3">
    <location>
        <position position="105"/>
    </location>
</feature>
<evidence type="ECO:0000256" key="2">
    <source>
        <dbReference type="SAM" id="SignalP"/>
    </source>
</evidence>
<evidence type="ECO:0000313" key="3">
    <source>
        <dbReference type="EMBL" id="KAJ7326480.1"/>
    </source>
</evidence>
<comment type="caution">
    <text evidence="3">The sequence shown here is derived from an EMBL/GenBank/DDBJ whole genome shotgun (WGS) entry which is preliminary data.</text>
</comment>
<feature type="signal peptide" evidence="2">
    <location>
        <begin position="1"/>
        <end position="18"/>
    </location>
</feature>
<feature type="chain" id="PRO_5042000159" evidence="2">
    <location>
        <begin position="19"/>
        <end position="105"/>
    </location>
</feature>
<organism evidence="3 4">
    <name type="scientific">Mycena albidolilacea</name>
    <dbReference type="NCBI Taxonomy" id="1033008"/>
    <lineage>
        <taxon>Eukaryota</taxon>
        <taxon>Fungi</taxon>
        <taxon>Dikarya</taxon>
        <taxon>Basidiomycota</taxon>
        <taxon>Agaricomycotina</taxon>
        <taxon>Agaricomycetes</taxon>
        <taxon>Agaricomycetidae</taxon>
        <taxon>Agaricales</taxon>
        <taxon>Marasmiineae</taxon>
        <taxon>Mycenaceae</taxon>
        <taxon>Mycena</taxon>
    </lineage>
</organism>
<reference evidence="3" key="1">
    <citation type="submission" date="2023-03" db="EMBL/GenBank/DDBJ databases">
        <title>Massive genome expansion in bonnet fungi (Mycena s.s.) driven by repeated elements and novel gene families across ecological guilds.</title>
        <authorList>
            <consortium name="Lawrence Berkeley National Laboratory"/>
            <person name="Harder C.B."/>
            <person name="Miyauchi S."/>
            <person name="Viragh M."/>
            <person name="Kuo A."/>
            <person name="Thoen E."/>
            <person name="Andreopoulos B."/>
            <person name="Lu D."/>
            <person name="Skrede I."/>
            <person name="Drula E."/>
            <person name="Henrissat B."/>
            <person name="Morin E."/>
            <person name="Kohler A."/>
            <person name="Barry K."/>
            <person name="LaButti K."/>
            <person name="Morin E."/>
            <person name="Salamov A."/>
            <person name="Lipzen A."/>
            <person name="Mereny Z."/>
            <person name="Hegedus B."/>
            <person name="Baldrian P."/>
            <person name="Stursova M."/>
            <person name="Weitz H."/>
            <person name="Taylor A."/>
            <person name="Grigoriev I.V."/>
            <person name="Nagy L.G."/>
            <person name="Martin F."/>
            <person name="Kauserud H."/>
        </authorList>
    </citation>
    <scope>NUCLEOTIDE SEQUENCE</scope>
    <source>
        <strain evidence="3">CBHHK002</strain>
    </source>
</reference>
<name>A0AAD6ZKT2_9AGAR</name>
<keyword evidence="4" id="KW-1185">Reference proteome</keyword>
<gene>
    <name evidence="3" type="ORF">DFH08DRAFT_886016</name>
</gene>
<dbReference type="AlphaFoldDB" id="A0AAD6ZKT2"/>
<feature type="region of interest" description="Disordered" evidence="1">
    <location>
        <begin position="19"/>
        <end position="47"/>
    </location>
</feature>
<sequence length="105" mass="11510">MTLERFLFLLGVFKDTSASLQTSEHHQAPSDTNQASRPHTSAASSPHAAYLPVSAHLPARHRAACPQAQRTRCRCRERADVLQDDEPDVLGREVEEEVVHGGVGV</sequence>
<keyword evidence="2" id="KW-0732">Signal</keyword>
<evidence type="ECO:0000256" key="1">
    <source>
        <dbReference type="SAM" id="MobiDB-lite"/>
    </source>
</evidence>
<evidence type="ECO:0000313" key="4">
    <source>
        <dbReference type="Proteomes" id="UP001218218"/>
    </source>
</evidence>
<dbReference type="Proteomes" id="UP001218218">
    <property type="component" value="Unassembled WGS sequence"/>
</dbReference>
<accession>A0AAD6ZKT2</accession>
<protein>
    <submittedName>
        <fullName evidence="3">Uncharacterized protein</fullName>
    </submittedName>
</protein>